<dbReference type="PANTHER" id="PTHR27005">
    <property type="entry name" value="WALL-ASSOCIATED RECEPTOR KINASE-LIKE 21"/>
    <property type="match status" value="1"/>
</dbReference>
<evidence type="ECO:0000259" key="3">
    <source>
        <dbReference type="PROSITE" id="PS50011"/>
    </source>
</evidence>
<dbReference type="InterPro" id="IPR001245">
    <property type="entry name" value="Ser-Thr/Tyr_kinase_cat_dom"/>
</dbReference>
<keyword evidence="2" id="KW-0067">ATP-binding</keyword>
<protein>
    <recommendedName>
        <fullName evidence="3">Protein kinase domain-containing protein</fullName>
    </recommendedName>
</protein>
<accession>A0AA88E4V9</accession>
<dbReference type="GO" id="GO:0005524">
    <property type="term" value="F:ATP binding"/>
    <property type="evidence" value="ECO:0007669"/>
    <property type="project" value="UniProtKB-KW"/>
</dbReference>
<evidence type="ECO:0000256" key="1">
    <source>
        <dbReference type="ARBA" id="ARBA00022741"/>
    </source>
</evidence>
<organism evidence="4 5">
    <name type="scientific">Ficus carica</name>
    <name type="common">Common fig</name>
    <dbReference type="NCBI Taxonomy" id="3494"/>
    <lineage>
        <taxon>Eukaryota</taxon>
        <taxon>Viridiplantae</taxon>
        <taxon>Streptophyta</taxon>
        <taxon>Embryophyta</taxon>
        <taxon>Tracheophyta</taxon>
        <taxon>Spermatophyta</taxon>
        <taxon>Magnoliopsida</taxon>
        <taxon>eudicotyledons</taxon>
        <taxon>Gunneridae</taxon>
        <taxon>Pentapetalae</taxon>
        <taxon>rosids</taxon>
        <taxon>fabids</taxon>
        <taxon>Rosales</taxon>
        <taxon>Moraceae</taxon>
        <taxon>Ficeae</taxon>
        <taxon>Ficus</taxon>
    </lineage>
</organism>
<sequence length="182" mass="20562">MQTHLTTIVNGTFGYLDTEYFQSSQFTEKSDVYSFGVVLVDILTGQKAISVTRSDEGRNLATYFVMRMEADNVIEIIDSQVLEDAPKEEIRQMANLTQRCLNLTGRNRPTMKEVAMVLEGIQKPERAAFTIQQNHEEVEYVRSEFVEPWDVASTSTISAMDRTASTGASLLQELPLLSKFHL</sequence>
<reference evidence="4" key="1">
    <citation type="submission" date="2023-07" db="EMBL/GenBank/DDBJ databases">
        <title>draft genome sequence of fig (Ficus carica).</title>
        <authorList>
            <person name="Takahashi T."/>
            <person name="Nishimura K."/>
        </authorList>
    </citation>
    <scope>NUCLEOTIDE SEQUENCE</scope>
</reference>
<dbReference type="EMBL" id="BTGU01000476">
    <property type="protein sequence ID" value="GMN67620.1"/>
    <property type="molecule type" value="Genomic_DNA"/>
</dbReference>
<dbReference type="InterPro" id="IPR011009">
    <property type="entry name" value="Kinase-like_dom_sf"/>
</dbReference>
<dbReference type="GO" id="GO:0007166">
    <property type="term" value="P:cell surface receptor signaling pathway"/>
    <property type="evidence" value="ECO:0007669"/>
    <property type="project" value="InterPro"/>
</dbReference>
<evidence type="ECO:0000313" key="5">
    <source>
        <dbReference type="Proteomes" id="UP001187192"/>
    </source>
</evidence>
<gene>
    <name evidence="4" type="ORF">TIFTF001_036678</name>
</gene>
<feature type="domain" description="Protein kinase" evidence="3">
    <location>
        <begin position="1"/>
        <end position="121"/>
    </location>
</feature>
<dbReference type="GO" id="GO:0005886">
    <property type="term" value="C:plasma membrane"/>
    <property type="evidence" value="ECO:0007669"/>
    <property type="project" value="TreeGrafter"/>
</dbReference>
<dbReference type="PANTHER" id="PTHR27005:SF515">
    <property type="entry name" value="WALL-ASSOCIATED RECEPTOR KINASE-LIKE 10-RELATED"/>
    <property type="match status" value="1"/>
</dbReference>
<dbReference type="AlphaFoldDB" id="A0AA88E4V9"/>
<evidence type="ECO:0000256" key="2">
    <source>
        <dbReference type="ARBA" id="ARBA00022840"/>
    </source>
</evidence>
<comment type="caution">
    <text evidence="4">The sequence shown here is derived from an EMBL/GenBank/DDBJ whole genome shotgun (WGS) entry which is preliminary data.</text>
</comment>
<dbReference type="InterPro" id="IPR045274">
    <property type="entry name" value="WAK-like"/>
</dbReference>
<keyword evidence="5" id="KW-1185">Reference proteome</keyword>
<dbReference type="GO" id="GO:0004674">
    <property type="term" value="F:protein serine/threonine kinase activity"/>
    <property type="evidence" value="ECO:0007669"/>
    <property type="project" value="TreeGrafter"/>
</dbReference>
<dbReference type="Gene3D" id="1.10.510.10">
    <property type="entry name" value="Transferase(Phosphotransferase) domain 1"/>
    <property type="match status" value="1"/>
</dbReference>
<dbReference type="Pfam" id="PF07714">
    <property type="entry name" value="PK_Tyr_Ser-Thr"/>
    <property type="match status" value="1"/>
</dbReference>
<dbReference type="PROSITE" id="PS50011">
    <property type="entry name" value="PROTEIN_KINASE_DOM"/>
    <property type="match status" value="1"/>
</dbReference>
<dbReference type="InterPro" id="IPR000719">
    <property type="entry name" value="Prot_kinase_dom"/>
</dbReference>
<keyword evidence="1" id="KW-0547">Nucleotide-binding</keyword>
<evidence type="ECO:0000313" key="4">
    <source>
        <dbReference type="EMBL" id="GMN67620.1"/>
    </source>
</evidence>
<dbReference type="Proteomes" id="UP001187192">
    <property type="component" value="Unassembled WGS sequence"/>
</dbReference>
<name>A0AA88E4V9_FICCA</name>
<dbReference type="SUPFAM" id="SSF56112">
    <property type="entry name" value="Protein kinase-like (PK-like)"/>
    <property type="match status" value="1"/>
</dbReference>
<proteinExistence type="predicted"/>